<comment type="subcellular location">
    <subcellularLocation>
        <location evidence="2">Cytoplasm</location>
    </subcellularLocation>
</comment>
<dbReference type="InterPro" id="IPR004573">
    <property type="entry name" value="rRNA_ssu_MeTfrase_B"/>
</dbReference>
<name>A0A3B0Z082_9ZZZZ</name>
<dbReference type="Pfam" id="PF01189">
    <property type="entry name" value="Methyltr_RsmB-F"/>
    <property type="match status" value="1"/>
</dbReference>
<dbReference type="SUPFAM" id="SSF53335">
    <property type="entry name" value="S-adenosyl-L-methionine-dependent methyltransferases"/>
    <property type="match status" value="1"/>
</dbReference>
<dbReference type="SUPFAM" id="SSF48013">
    <property type="entry name" value="NusB-like"/>
    <property type="match status" value="1"/>
</dbReference>
<keyword evidence="6" id="KW-0698">rRNA processing</keyword>
<dbReference type="PRINTS" id="PR02008">
    <property type="entry name" value="RCMTFAMILY"/>
</dbReference>
<evidence type="ECO:0000256" key="5">
    <source>
        <dbReference type="ARBA" id="ARBA00022490"/>
    </source>
</evidence>
<dbReference type="PANTHER" id="PTHR22807">
    <property type="entry name" value="NOP2 YEAST -RELATED NOL1/NOP2/FMU SUN DOMAIN-CONTAINING"/>
    <property type="match status" value="1"/>
</dbReference>
<comment type="similarity">
    <text evidence="3">Belongs to the class I-like SAM-binding methyltransferase superfamily. RsmB/NOP family.</text>
</comment>
<dbReference type="Pfam" id="PF22458">
    <property type="entry name" value="RsmF-B_ferredox"/>
    <property type="match status" value="1"/>
</dbReference>
<evidence type="ECO:0000256" key="12">
    <source>
        <dbReference type="ARBA" id="ARBA00031088"/>
    </source>
</evidence>
<sequence length="454" mass="51122">MAKSKYKKDTKADPRKLVIEVLLQLIEKGQSLNAVLPLAVVKLESKEQGLLQELVYGVSRWWIRLEAILDHLLSRPVKQKDLDVKLILLTGIYQLLYTRIPDHAAVSTSVELVNKVGKQWAKGLVNGVLRRVLRERDAIETAVDKNVCIETAHPDWLCMRIQADWQDNAKQVMSANNQRAPMSLRVNILKISRNDYCSLLKEKQLSFTLVDWSEVAIVLDKAIETAILPGYEEGLVSVQDLAAQYATQLLDVKAGMKVLDACAAPGGKTSHIYESCPDLQSLLALDNSELRLRTLQENLSRLSIDSEALQCKVADVADKATMSVYDSFDRILLDAPCSATGVIRRHPDIKMLRRASDIADLAKQQQKILENLWALLAPGGMLLYSTCSILHQENTDQIRQFIDRHDDAEIDQKALYPWESNNDLIQTGYQVMPGQLNMDGFYYAPLRRKKSTSV</sequence>
<dbReference type="NCBIfam" id="TIGR00563">
    <property type="entry name" value="rsmB"/>
    <property type="match status" value="1"/>
</dbReference>
<dbReference type="Pfam" id="PF01029">
    <property type="entry name" value="NusB"/>
    <property type="match status" value="1"/>
</dbReference>
<dbReference type="InterPro" id="IPR035926">
    <property type="entry name" value="NusB-like_sf"/>
</dbReference>
<keyword evidence="9" id="KW-0949">S-adenosyl-L-methionine</keyword>
<evidence type="ECO:0000256" key="9">
    <source>
        <dbReference type="ARBA" id="ARBA00022691"/>
    </source>
</evidence>
<protein>
    <recommendedName>
        <fullName evidence="4">16S rRNA (cytosine(967)-C(5))-methyltransferase</fullName>
        <ecNumber evidence="4">2.1.1.176</ecNumber>
    </recommendedName>
    <alternativeName>
        <fullName evidence="11">16S rRNA m5C967 methyltransferase</fullName>
    </alternativeName>
    <alternativeName>
        <fullName evidence="12">rRNA (cytosine-C(5)-)-methyltransferase RsmB</fullName>
    </alternativeName>
</protein>
<dbReference type="NCBIfam" id="NF008149">
    <property type="entry name" value="PRK10901.1"/>
    <property type="match status" value="1"/>
</dbReference>
<evidence type="ECO:0000313" key="16">
    <source>
        <dbReference type="EMBL" id="VAW79869.1"/>
    </source>
</evidence>
<reference evidence="16" key="1">
    <citation type="submission" date="2018-06" db="EMBL/GenBank/DDBJ databases">
        <authorList>
            <person name="Zhirakovskaya E."/>
        </authorList>
    </citation>
    <scope>NUCLEOTIDE SEQUENCE</scope>
</reference>
<dbReference type="GO" id="GO:0009383">
    <property type="term" value="F:rRNA (cytosine-C5-)-methyltransferase activity"/>
    <property type="evidence" value="ECO:0007669"/>
    <property type="project" value="TreeGrafter"/>
</dbReference>
<dbReference type="EMBL" id="UOFL01000183">
    <property type="protein sequence ID" value="VAW79869.1"/>
    <property type="molecule type" value="Genomic_DNA"/>
</dbReference>
<dbReference type="PANTHER" id="PTHR22807:SF61">
    <property type="entry name" value="NOL1_NOP2_SUN FAMILY PROTEIN _ ANTITERMINATION NUSB DOMAIN-CONTAINING PROTEIN"/>
    <property type="match status" value="1"/>
</dbReference>
<organism evidence="16">
    <name type="scientific">hydrothermal vent metagenome</name>
    <dbReference type="NCBI Taxonomy" id="652676"/>
    <lineage>
        <taxon>unclassified sequences</taxon>
        <taxon>metagenomes</taxon>
        <taxon>ecological metagenomes</taxon>
    </lineage>
</organism>
<dbReference type="FunFam" id="3.40.50.150:FF:000022">
    <property type="entry name" value="Ribosomal RNA small subunit methyltransferase B"/>
    <property type="match status" value="1"/>
</dbReference>
<gene>
    <name evidence="16" type="ORF">MNBD_GAMMA12-3144</name>
</gene>
<dbReference type="GO" id="GO:0070475">
    <property type="term" value="P:rRNA base methylation"/>
    <property type="evidence" value="ECO:0007669"/>
    <property type="project" value="TreeGrafter"/>
</dbReference>
<dbReference type="GO" id="GO:0005829">
    <property type="term" value="C:cytosol"/>
    <property type="evidence" value="ECO:0007669"/>
    <property type="project" value="TreeGrafter"/>
</dbReference>
<dbReference type="GO" id="GO:0003723">
    <property type="term" value="F:RNA binding"/>
    <property type="evidence" value="ECO:0007669"/>
    <property type="project" value="UniProtKB-KW"/>
</dbReference>
<keyword evidence="10" id="KW-0694">RNA-binding</keyword>
<evidence type="ECO:0000259" key="15">
    <source>
        <dbReference type="PROSITE" id="PS51686"/>
    </source>
</evidence>
<keyword evidence="5" id="KW-0963">Cytoplasm</keyword>
<feature type="coiled-coil region" evidence="14">
    <location>
        <begin position="285"/>
        <end position="312"/>
    </location>
</feature>
<dbReference type="InterPro" id="IPR054728">
    <property type="entry name" value="RsmB-like_ferredoxin"/>
</dbReference>
<evidence type="ECO:0000256" key="6">
    <source>
        <dbReference type="ARBA" id="ARBA00022552"/>
    </source>
</evidence>
<dbReference type="Gene3D" id="3.30.70.1170">
    <property type="entry name" value="Sun protein, domain 3"/>
    <property type="match status" value="1"/>
</dbReference>
<dbReference type="Gene3D" id="3.40.50.150">
    <property type="entry name" value="Vaccinia Virus protein VP39"/>
    <property type="match status" value="1"/>
</dbReference>
<dbReference type="CDD" id="cd02440">
    <property type="entry name" value="AdoMet_MTases"/>
    <property type="match status" value="1"/>
</dbReference>
<dbReference type="InterPro" id="IPR023267">
    <property type="entry name" value="RCMT"/>
</dbReference>
<dbReference type="InterPro" id="IPR029063">
    <property type="entry name" value="SAM-dependent_MTases_sf"/>
</dbReference>
<evidence type="ECO:0000256" key="13">
    <source>
        <dbReference type="ARBA" id="ARBA00047283"/>
    </source>
</evidence>
<keyword evidence="8 16" id="KW-0808">Transferase</keyword>
<feature type="domain" description="SAM-dependent MTase RsmB/NOP-type" evidence="15">
    <location>
        <begin position="172"/>
        <end position="449"/>
    </location>
</feature>
<dbReference type="PROSITE" id="PS01153">
    <property type="entry name" value="NOL1_NOP2_SUN"/>
    <property type="match status" value="1"/>
</dbReference>
<evidence type="ECO:0000256" key="2">
    <source>
        <dbReference type="ARBA" id="ARBA00004496"/>
    </source>
</evidence>
<dbReference type="EC" id="2.1.1.176" evidence="4"/>
<evidence type="ECO:0000256" key="4">
    <source>
        <dbReference type="ARBA" id="ARBA00012140"/>
    </source>
</evidence>
<evidence type="ECO:0000256" key="8">
    <source>
        <dbReference type="ARBA" id="ARBA00022679"/>
    </source>
</evidence>
<dbReference type="AlphaFoldDB" id="A0A3B0Z082"/>
<proteinExistence type="inferred from homology"/>
<evidence type="ECO:0000256" key="10">
    <source>
        <dbReference type="ARBA" id="ARBA00022884"/>
    </source>
</evidence>
<dbReference type="InterPro" id="IPR049560">
    <property type="entry name" value="MeTrfase_RsmB-F_NOP2_cat"/>
</dbReference>
<evidence type="ECO:0000256" key="3">
    <source>
        <dbReference type="ARBA" id="ARBA00007494"/>
    </source>
</evidence>
<dbReference type="Gene3D" id="1.10.940.10">
    <property type="entry name" value="NusB-like"/>
    <property type="match status" value="1"/>
</dbReference>
<evidence type="ECO:0000256" key="7">
    <source>
        <dbReference type="ARBA" id="ARBA00022603"/>
    </source>
</evidence>
<accession>A0A3B0Z082</accession>
<evidence type="ECO:0000256" key="14">
    <source>
        <dbReference type="SAM" id="Coils"/>
    </source>
</evidence>
<evidence type="ECO:0000256" key="11">
    <source>
        <dbReference type="ARBA" id="ARBA00030399"/>
    </source>
</evidence>
<dbReference type="InterPro" id="IPR001678">
    <property type="entry name" value="MeTrfase_RsmB-F_NOP2_dom"/>
</dbReference>
<dbReference type="NCBIfam" id="NF011494">
    <property type="entry name" value="PRK14902.1"/>
    <property type="match status" value="1"/>
</dbReference>
<dbReference type="InterPro" id="IPR006027">
    <property type="entry name" value="NusB_RsmB_TIM44"/>
</dbReference>
<comment type="catalytic activity">
    <reaction evidence="13">
        <text>cytidine(967) in 16S rRNA + S-adenosyl-L-methionine = 5-methylcytidine(967) in 16S rRNA + S-adenosyl-L-homocysteine + H(+)</text>
        <dbReference type="Rhea" id="RHEA:42748"/>
        <dbReference type="Rhea" id="RHEA-COMP:10219"/>
        <dbReference type="Rhea" id="RHEA-COMP:10220"/>
        <dbReference type="ChEBI" id="CHEBI:15378"/>
        <dbReference type="ChEBI" id="CHEBI:57856"/>
        <dbReference type="ChEBI" id="CHEBI:59789"/>
        <dbReference type="ChEBI" id="CHEBI:74483"/>
        <dbReference type="ChEBI" id="CHEBI:82748"/>
        <dbReference type="EC" id="2.1.1.176"/>
    </reaction>
</comment>
<keyword evidence="14" id="KW-0175">Coiled coil</keyword>
<dbReference type="PROSITE" id="PS51686">
    <property type="entry name" value="SAM_MT_RSMB_NOP"/>
    <property type="match status" value="1"/>
</dbReference>
<keyword evidence="7 16" id="KW-0489">Methyltransferase</keyword>
<dbReference type="InterPro" id="IPR018314">
    <property type="entry name" value="RsmB/NOL1/NOP2-like_CS"/>
</dbReference>
<dbReference type="GO" id="GO:0006355">
    <property type="term" value="P:regulation of DNA-templated transcription"/>
    <property type="evidence" value="ECO:0007669"/>
    <property type="project" value="InterPro"/>
</dbReference>
<evidence type="ECO:0000256" key="1">
    <source>
        <dbReference type="ARBA" id="ARBA00002724"/>
    </source>
</evidence>
<comment type="function">
    <text evidence="1">Specifically methylates the cytosine at position 967 (m5C967) of 16S rRNA.</text>
</comment>